<keyword evidence="5" id="KW-1185">Reference proteome</keyword>
<dbReference type="InterPro" id="IPR005531">
    <property type="entry name" value="Asp23"/>
</dbReference>
<dbReference type="Pfam" id="PF03780">
    <property type="entry name" value="Asp23"/>
    <property type="match status" value="1"/>
</dbReference>
<feature type="compositionally biased region" description="Basic and acidic residues" evidence="3">
    <location>
        <begin position="184"/>
        <end position="195"/>
    </location>
</feature>
<accession>A0ABS6THU8</accession>
<feature type="region of interest" description="Disordered" evidence="3">
    <location>
        <begin position="140"/>
        <end position="195"/>
    </location>
</feature>
<feature type="compositionally biased region" description="Basic and acidic residues" evidence="3">
    <location>
        <begin position="162"/>
        <end position="173"/>
    </location>
</feature>
<proteinExistence type="inferred from homology"/>
<sequence>MDNKDLAKKNNEGSKVPEPDNEIKGTLTFDDKVIQKIVGIALEEIDGLLTVDGGFFSNLAGKIVNTDDVTSGVDVEVGKQQVAVDLDIVAEYGRDITNIYDRIKKVVSREVKQMTGLDLIEVNVNVVDVKSEEQYEKDATTVQDKLSDAAETTGEFVSKQTENAKEAVSKTGDKLNNQASKAKKTVDNATESRVK</sequence>
<reference evidence="4 5" key="1">
    <citation type="submission" date="2021-06" db="EMBL/GenBank/DDBJ databases">
        <title>Enterococcus alishanensis sp. nov., a novel lactic acid bacterium isolated from fresh coffee beans.</title>
        <authorList>
            <person name="Chen Y.-S."/>
        </authorList>
    </citation>
    <scope>NUCLEOTIDE SEQUENCE [LARGE SCALE GENOMIC DNA]</scope>
    <source>
        <strain evidence="4 5">ALS3</strain>
    </source>
</reference>
<evidence type="ECO:0000256" key="1">
    <source>
        <dbReference type="ARBA" id="ARBA00005721"/>
    </source>
</evidence>
<comment type="similarity">
    <text evidence="1">Belongs to the asp23 family.</text>
</comment>
<protein>
    <recommendedName>
        <fullName evidence="2">Stress response regulator gls24 homolog</fullName>
    </recommendedName>
</protein>
<dbReference type="RefSeq" id="WP_218327617.1">
    <property type="nucleotide sequence ID" value="NZ_JAHUZB010000011.1"/>
</dbReference>
<evidence type="ECO:0000313" key="4">
    <source>
        <dbReference type="EMBL" id="MBV7392407.1"/>
    </source>
</evidence>
<name>A0ABS6THU8_9ENTE</name>
<dbReference type="PANTHER" id="PTHR34297">
    <property type="entry name" value="HYPOTHETICAL CYTOSOLIC PROTEIN-RELATED"/>
    <property type="match status" value="1"/>
</dbReference>
<evidence type="ECO:0000256" key="2">
    <source>
        <dbReference type="ARBA" id="ARBA00039575"/>
    </source>
</evidence>
<gene>
    <name evidence="4" type="ORF">KUA55_17245</name>
</gene>
<comment type="caution">
    <text evidence="4">The sequence shown here is derived from an EMBL/GenBank/DDBJ whole genome shotgun (WGS) entry which is preliminary data.</text>
</comment>
<dbReference type="Proteomes" id="UP000774130">
    <property type="component" value="Unassembled WGS sequence"/>
</dbReference>
<dbReference type="EMBL" id="JAHUZB010000011">
    <property type="protein sequence ID" value="MBV7392407.1"/>
    <property type="molecule type" value="Genomic_DNA"/>
</dbReference>
<feature type="region of interest" description="Disordered" evidence="3">
    <location>
        <begin position="1"/>
        <end position="22"/>
    </location>
</feature>
<dbReference type="PANTHER" id="PTHR34297:SF3">
    <property type="entry name" value="ALKALINE SHOCK PROTEIN 23"/>
    <property type="match status" value="1"/>
</dbReference>
<evidence type="ECO:0000313" key="5">
    <source>
        <dbReference type="Proteomes" id="UP000774130"/>
    </source>
</evidence>
<evidence type="ECO:0000256" key="3">
    <source>
        <dbReference type="SAM" id="MobiDB-lite"/>
    </source>
</evidence>
<organism evidence="4 5">
    <name type="scientific">Enterococcus alishanensis</name>
    <dbReference type="NCBI Taxonomy" id="1303817"/>
    <lineage>
        <taxon>Bacteria</taxon>
        <taxon>Bacillati</taxon>
        <taxon>Bacillota</taxon>
        <taxon>Bacilli</taxon>
        <taxon>Lactobacillales</taxon>
        <taxon>Enterococcaceae</taxon>
        <taxon>Enterococcus</taxon>
    </lineage>
</organism>